<evidence type="ECO:0000256" key="5">
    <source>
        <dbReference type="ARBA" id="ARBA00023237"/>
    </source>
</evidence>
<organism evidence="7 8">
    <name type="scientific">Halanaerobium hydrogeniformans</name>
    <name type="common">Halanaerobium sp. (strain sapolanicus)</name>
    <dbReference type="NCBI Taxonomy" id="656519"/>
    <lineage>
        <taxon>Bacteria</taxon>
        <taxon>Bacillati</taxon>
        <taxon>Bacillota</taxon>
        <taxon>Clostridia</taxon>
        <taxon>Halanaerobiales</taxon>
        <taxon>Halanaerobiaceae</taxon>
        <taxon>Halanaerobium</taxon>
    </lineage>
</organism>
<dbReference type="STRING" id="656519.Halsa_0756"/>
<evidence type="ECO:0008006" key="9">
    <source>
        <dbReference type="Google" id="ProtNLM"/>
    </source>
</evidence>
<dbReference type="Gene3D" id="1.20.1600.10">
    <property type="entry name" value="Outer membrane efflux proteins (OEP)"/>
    <property type="match status" value="2"/>
</dbReference>
<keyword evidence="6" id="KW-0732">Signal</keyword>
<dbReference type="PANTHER" id="PTHR30026">
    <property type="entry name" value="OUTER MEMBRANE PROTEIN TOLC"/>
    <property type="match status" value="1"/>
</dbReference>
<name>E4RMY7_HALHG</name>
<sequence length="359" mass="42371">MKAKIAIILVFFFSLLFLVTGLQAAEHNQYNLEEYLKEAVEKSRELEDFKLALLEKEINLKTVKADQEVSPSPLNLRQAELELELAEKELEKKKADLIYQFLNDFFNYYKTENLIALHQRYLETFKIEFANIQQKYEEGILIKSDIFQAEVELNRVEANLKAAKRDHNKISYKLKDNLGLSYDRKLKITFSEADLKDFRLDKSLDSLFELALDNRIEVESAEVNNELQEINYRLAQQDYNPWLQEKRAENEYLKAKNNLALTKSRIKIDLNNHYQDYYKSKADIESQLKLKASFEEALRVKKLYFTEDYISGTEFLEAKNDLYNAEINYLHTRIDNYLALAELYLSAGDFKELFSYVEK</sequence>
<keyword evidence="4" id="KW-0472">Membrane</keyword>
<dbReference type="eggNOG" id="COG1538">
    <property type="taxonomic scope" value="Bacteria"/>
</dbReference>
<keyword evidence="5" id="KW-0998">Cell outer membrane</keyword>
<evidence type="ECO:0000256" key="4">
    <source>
        <dbReference type="ARBA" id="ARBA00023136"/>
    </source>
</evidence>
<reference evidence="7 8" key="1">
    <citation type="submission" date="2010-11" db="EMBL/GenBank/DDBJ databases">
        <title>Complete sequence of Halanaerobium sp. sapolanicus.</title>
        <authorList>
            <consortium name="US DOE Joint Genome Institute"/>
            <person name="Lucas S."/>
            <person name="Copeland A."/>
            <person name="Lapidus A."/>
            <person name="Cheng J.-F."/>
            <person name="Bruce D."/>
            <person name="Goodwin L."/>
            <person name="Pitluck S."/>
            <person name="Davenport K."/>
            <person name="Detter J.C."/>
            <person name="Han C."/>
            <person name="Tapia R."/>
            <person name="Land M."/>
            <person name="Hauser L."/>
            <person name="Jeffries C."/>
            <person name="Kyrpides N."/>
            <person name="Ivanova N."/>
            <person name="Mikhailova N."/>
            <person name="Begemann M.B."/>
            <person name="Mormile M.R."/>
            <person name="Wall J.D."/>
            <person name="Elias D.A."/>
            <person name="Woyke T."/>
        </authorList>
    </citation>
    <scope>NUCLEOTIDE SEQUENCE [LARGE SCALE GENOMIC DNA]</scope>
    <source>
        <strain evidence="8">sapolanicus</strain>
    </source>
</reference>
<dbReference type="RefSeq" id="WP_013405295.1">
    <property type="nucleotide sequence ID" value="NC_014654.1"/>
</dbReference>
<evidence type="ECO:0000313" key="8">
    <source>
        <dbReference type="Proteomes" id="UP000007434"/>
    </source>
</evidence>
<proteinExistence type="predicted"/>
<dbReference type="Proteomes" id="UP000007434">
    <property type="component" value="Chromosome"/>
</dbReference>
<reference evidence="7 8" key="2">
    <citation type="journal article" date="2011" name="J. Bacteriol.">
        <title>Complete Genome Sequence of the Haloalkaliphilic, Hydrogen Producing Halanaerobium hydrogenoformans.</title>
        <authorList>
            <person name="Brown S.D."/>
            <person name="Begemann M.B."/>
            <person name="Mormile M.R."/>
            <person name="Wall J.D."/>
            <person name="Han C.S."/>
            <person name="Goodwin L.A."/>
            <person name="Pitluck S."/>
            <person name="Land M.L."/>
            <person name="Hauser L.J."/>
            <person name="Elias D.A."/>
        </authorList>
    </citation>
    <scope>NUCLEOTIDE SEQUENCE [LARGE SCALE GENOMIC DNA]</scope>
    <source>
        <strain evidence="8">sapolanicus</strain>
    </source>
</reference>
<dbReference type="GO" id="GO:1990281">
    <property type="term" value="C:efflux pump complex"/>
    <property type="evidence" value="ECO:0007669"/>
    <property type="project" value="TreeGrafter"/>
</dbReference>
<evidence type="ECO:0000313" key="7">
    <source>
        <dbReference type="EMBL" id="ADQ14204.1"/>
    </source>
</evidence>
<evidence type="ECO:0000256" key="6">
    <source>
        <dbReference type="SAM" id="SignalP"/>
    </source>
</evidence>
<protein>
    <recommendedName>
        <fullName evidence="9">Outer membrane efflux protein</fullName>
    </recommendedName>
</protein>
<keyword evidence="3" id="KW-0812">Transmembrane</keyword>
<dbReference type="HOGENOM" id="CLU_771090_0_0_9"/>
<dbReference type="GO" id="GO:0015288">
    <property type="term" value="F:porin activity"/>
    <property type="evidence" value="ECO:0007669"/>
    <property type="project" value="TreeGrafter"/>
</dbReference>
<dbReference type="AlphaFoldDB" id="E4RMY7"/>
<dbReference type="InterPro" id="IPR051906">
    <property type="entry name" value="TolC-like"/>
</dbReference>
<dbReference type="EMBL" id="CP002304">
    <property type="protein sequence ID" value="ADQ14204.1"/>
    <property type="molecule type" value="Genomic_DNA"/>
</dbReference>
<evidence type="ECO:0000256" key="3">
    <source>
        <dbReference type="ARBA" id="ARBA00022692"/>
    </source>
</evidence>
<feature type="chain" id="PRO_5003186810" description="Outer membrane efflux protein" evidence="6">
    <location>
        <begin position="25"/>
        <end position="359"/>
    </location>
</feature>
<gene>
    <name evidence="7" type="ordered locus">Halsa_0756</name>
</gene>
<evidence type="ECO:0000256" key="1">
    <source>
        <dbReference type="ARBA" id="ARBA00004442"/>
    </source>
</evidence>
<dbReference type="KEGG" id="has:Halsa_0756"/>
<feature type="signal peptide" evidence="6">
    <location>
        <begin position="1"/>
        <end position="24"/>
    </location>
</feature>
<dbReference type="SUPFAM" id="SSF56954">
    <property type="entry name" value="Outer membrane efflux proteins (OEP)"/>
    <property type="match status" value="1"/>
</dbReference>
<keyword evidence="8" id="KW-1185">Reference proteome</keyword>
<accession>E4RMY7</accession>
<dbReference type="OrthoDB" id="2110879at2"/>
<dbReference type="PANTHER" id="PTHR30026:SF20">
    <property type="entry name" value="OUTER MEMBRANE PROTEIN TOLC"/>
    <property type="match status" value="1"/>
</dbReference>
<dbReference type="GO" id="GO:0015562">
    <property type="term" value="F:efflux transmembrane transporter activity"/>
    <property type="evidence" value="ECO:0007669"/>
    <property type="project" value="InterPro"/>
</dbReference>
<keyword evidence="2" id="KW-1134">Transmembrane beta strand</keyword>
<dbReference type="GO" id="GO:0009279">
    <property type="term" value="C:cell outer membrane"/>
    <property type="evidence" value="ECO:0007669"/>
    <property type="project" value="UniProtKB-SubCell"/>
</dbReference>
<comment type="subcellular location">
    <subcellularLocation>
        <location evidence="1">Cell outer membrane</location>
    </subcellularLocation>
</comment>
<evidence type="ECO:0000256" key="2">
    <source>
        <dbReference type="ARBA" id="ARBA00022452"/>
    </source>
</evidence>